<dbReference type="PANTHER" id="PTHR32347:SF23">
    <property type="entry name" value="BLL5650 PROTEIN"/>
    <property type="match status" value="1"/>
</dbReference>
<evidence type="ECO:0000313" key="4">
    <source>
        <dbReference type="Proteomes" id="UP000811844"/>
    </source>
</evidence>
<gene>
    <name evidence="3" type="ORF">G3R48_04005</name>
</gene>
<sequence>MLTQSTPSPLPFFPIKGPCVIIKLCVLTCVLASHLCVAKADSQQGQDRVNVITPSGIEQQHTNNLPEIALLLTGQVASAKSQPFIVPKAGRAWRYQIKWMLPEGTLAKPGQVVVIFDKSDLASQVEQLEATLLSVTAQEQSQTIELNSQRLQAQFDLTKAKLEFDKAALDGAIPVNFIAAKEYADNQFALLTAKSDVSKKRQALKEITDKQTAVLQQLSIDRKKAQIALNYALDGIDQLELKATINGPLLYERDYGADKKFAVGDTVQIGRKIATIPAMNNLQIAAWVNEVDVDKIALQQKVSIHLDAQPKIKLTGKIIQISSQASRKASWGESNWFKVLIDYQGQAGAKIIPGMSVMVNVEPTT</sequence>
<comment type="caution">
    <text evidence="3">The sequence shown here is derived from an EMBL/GenBank/DDBJ whole genome shotgun (WGS) entry which is preliminary data.</text>
</comment>
<dbReference type="EMBL" id="JAAIKR010000002">
    <property type="protein sequence ID" value="MBR9727159.1"/>
    <property type="molecule type" value="Genomic_DNA"/>
</dbReference>
<dbReference type="RefSeq" id="WP_153663298.1">
    <property type="nucleotide sequence ID" value="NZ_JAAIKR010000002.1"/>
</dbReference>
<proteinExistence type="predicted"/>
<protein>
    <submittedName>
        <fullName evidence="3">HlyD family efflux transporter periplasmic adaptor subunit</fullName>
    </submittedName>
</protein>
<name>A0ABS5HZF0_9GAMM</name>
<dbReference type="Proteomes" id="UP000811844">
    <property type="component" value="Unassembled WGS sequence"/>
</dbReference>
<comment type="subcellular location">
    <subcellularLocation>
        <location evidence="1">Cell envelope</location>
    </subcellularLocation>
</comment>
<evidence type="ECO:0000256" key="2">
    <source>
        <dbReference type="ARBA" id="ARBA00023054"/>
    </source>
</evidence>
<reference evidence="3 4" key="1">
    <citation type="submission" date="2020-02" db="EMBL/GenBank/DDBJ databases">
        <title>Shewanella WXL01 sp. nov., a marine bacterium isolated from green algae in Luhuitou Fringing Reef (Northern South China Sea).</title>
        <authorList>
            <person name="Wang X."/>
        </authorList>
    </citation>
    <scope>NUCLEOTIDE SEQUENCE [LARGE SCALE GENOMIC DNA]</scope>
    <source>
        <strain evidence="3 4">MCCC 1A01895</strain>
    </source>
</reference>
<organism evidence="3 4">
    <name type="scientific">Shewanella intestini</name>
    <dbReference type="NCBI Taxonomy" id="2017544"/>
    <lineage>
        <taxon>Bacteria</taxon>
        <taxon>Pseudomonadati</taxon>
        <taxon>Pseudomonadota</taxon>
        <taxon>Gammaproteobacteria</taxon>
        <taxon>Alteromonadales</taxon>
        <taxon>Shewanellaceae</taxon>
        <taxon>Shewanella</taxon>
    </lineage>
</organism>
<evidence type="ECO:0000313" key="3">
    <source>
        <dbReference type="EMBL" id="MBR9727159.1"/>
    </source>
</evidence>
<dbReference type="InterPro" id="IPR050465">
    <property type="entry name" value="UPF0194_transport"/>
</dbReference>
<keyword evidence="4" id="KW-1185">Reference proteome</keyword>
<evidence type="ECO:0000256" key="1">
    <source>
        <dbReference type="ARBA" id="ARBA00004196"/>
    </source>
</evidence>
<dbReference type="PANTHER" id="PTHR32347">
    <property type="entry name" value="EFFLUX SYSTEM COMPONENT YKNX-RELATED"/>
    <property type="match status" value="1"/>
</dbReference>
<keyword evidence="2" id="KW-0175">Coiled coil</keyword>
<accession>A0ABS5HZF0</accession>
<dbReference type="Gene3D" id="2.40.30.170">
    <property type="match status" value="1"/>
</dbReference>